<evidence type="ECO:0000313" key="1">
    <source>
        <dbReference type="EMBL" id="PCS21137.1"/>
    </source>
</evidence>
<comment type="caution">
    <text evidence="1">The sequence shown here is derived from an EMBL/GenBank/DDBJ whole genome shotgun (WGS) entry which is preliminary data.</text>
</comment>
<dbReference type="AlphaFoldDB" id="A0A2A5SZ00"/>
<dbReference type="EMBL" id="NBYY01000039">
    <property type="protein sequence ID" value="PCS21137.1"/>
    <property type="molecule type" value="Genomic_DNA"/>
</dbReference>
<keyword evidence="2" id="KW-1185">Reference proteome</keyword>
<proteinExistence type="predicted"/>
<accession>A0A2A5SZ00</accession>
<protein>
    <submittedName>
        <fullName evidence="1">Mobile element protein</fullName>
    </submittedName>
</protein>
<evidence type="ECO:0000313" key="2">
    <source>
        <dbReference type="Proteomes" id="UP000219020"/>
    </source>
</evidence>
<dbReference type="Proteomes" id="UP000219020">
    <property type="component" value="Unassembled WGS sequence"/>
</dbReference>
<reference evidence="2" key="1">
    <citation type="submission" date="2017-04" db="EMBL/GenBank/DDBJ databases">
        <title>Genome evolution of the luminous symbionts of deep sea anglerfish.</title>
        <authorList>
            <person name="Hendry T.A."/>
        </authorList>
    </citation>
    <scope>NUCLEOTIDE SEQUENCE [LARGE SCALE GENOMIC DNA]</scope>
</reference>
<gene>
    <name evidence="1" type="ORF">BTN49_3284</name>
</gene>
<sequence>MKTRKHGKENQHIWCKLHLAVDVFIHKVIAAEVSLVFLGDTEFLPILLITSPITRKDSAGSVLMEPMTQEHFTRY</sequence>
<organism evidence="1 2">
    <name type="scientific">Candidatus Enterovibrio escicola</name>
    <dbReference type="NCBI Taxonomy" id="1927127"/>
    <lineage>
        <taxon>Bacteria</taxon>
        <taxon>Pseudomonadati</taxon>
        <taxon>Pseudomonadota</taxon>
        <taxon>Gammaproteobacteria</taxon>
        <taxon>Vibrionales</taxon>
        <taxon>Vibrionaceae</taxon>
        <taxon>Enterovibrio</taxon>
    </lineage>
</organism>
<name>A0A2A5SZ00_9GAMM</name>